<dbReference type="STRING" id="1088869.GMO_02120"/>
<name>G6XFE7_9PROT</name>
<organism evidence="1 2">
    <name type="scientific">Gluconobacter morbifer G707</name>
    <dbReference type="NCBI Taxonomy" id="1088869"/>
    <lineage>
        <taxon>Bacteria</taxon>
        <taxon>Pseudomonadati</taxon>
        <taxon>Pseudomonadota</taxon>
        <taxon>Alphaproteobacteria</taxon>
        <taxon>Acetobacterales</taxon>
        <taxon>Acetobacteraceae</taxon>
        <taxon>Gluconobacter</taxon>
    </lineage>
</organism>
<sequence length="51" mass="5396">MGIVILAALLVGLMLWMRSPAPVTPAENHTKNVAPQAMLWGGDVRTLVLAA</sequence>
<gene>
    <name evidence="1" type="ORF">GMO_02120</name>
</gene>
<comment type="caution">
    <text evidence="1">The sequence shown here is derived from an EMBL/GenBank/DDBJ whole genome shotgun (WGS) entry which is preliminary data.</text>
</comment>
<keyword evidence="2" id="KW-1185">Reference proteome</keyword>
<dbReference type="PATRIC" id="fig|1088869.3.peg.213"/>
<protein>
    <submittedName>
        <fullName evidence="1">Uncharacterized protein</fullName>
    </submittedName>
</protein>
<dbReference type="EMBL" id="AGQV01000001">
    <property type="protein sequence ID" value="EHH68905.1"/>
    <property type="molecule type" value="Genomic_DNA"/>
</dbReference>
<proteinExistence type="predicted"/>
<reference evidence="1 2" key="1">
    <citation type="submission" date="2011-10" db="EMBL/GenBank/DDBJ databases">
        <title>Genome sequence of Gluconobacter morbifer G707, isolated from Drosophila gut.</title>
        <authorList>
            <person name="Lee W.-J."/>
            <person name="Kim E.-K."/>
        </authorList>
    </citation>
    <scope>NUCLEOTIDE SEQUENCE [LARGE SCALE GENOMIC DNA]</scope>
    <source>
        <strain evidence="1 2">G707</strain>
    </source>
</reference>
<evidence type="ECO:0000313" key="2">
    <source>
        <dbReference type="Proteomes" id="UP000004949"/>
    </source>
</evidence>
<evidence type="ECO:0000313" key="1">
    <source>
        <dbReference type="EMBL" id="EHH68905.1"/>
    </source>
</evidence>
<dbReference type="Proteomes" id="UP000004949">
    <property type="component" value="Unassembled WGS sequence"/>
</dbReference>
<accession>G6XFE7</accession>
<dbReference type="AlphaFoldDB" id="G6XFE7"/>